<dbReference type="PANTHER" id="PTHR31157">
    <property type="entry name" value="SCP DOMAIN-CONTAINING PROTEIN"/>
    <property type="match status" value="1"/>
</dbReference>
<dbReference type="Pfam" id="PF00188">
    <property type="entry name" value="CAP"/>
    <property type="match status" value="1"/>
</dbReference>
<comment type="caution">
    <text evidence="3">The sequence shown here is derived from an EMBL/GenBank/DDBJ whole genome shotgun (WGS) entry which is preliminary data.</text>
</comment>
<feature type="region of interest" description="Disordered" evidence="1">
    <location>
        <begin position="82"/>
        <end position="108"/>
    </location>
</feature>
<feature type="compositionally biased region" description="Pro residues" evidence="1">
    <location>
        <begin position="84"/>
        <end position="99"/>
    </location>
</feature>
<dbReference type="InterPro" id="IPR035940">
    <property type="entry name" value="CAP_sf"/>
</dbReference>
<evidence type="ECO:0000259" key="2">
    <source>
        <dbReference type="Pfam" id="PF00188"/>
    </source>
</evidence>
<dbReference type="AlphaFoldDB" id="A0A9N8DBF6"/>
<protein>
    <recommendedName>
        <fullName evidence="2">SCP domain-containing protein</fullName>
    </recommendedName>
</protein>
<dbReference type="PANTHER" id="PTHR31157:SF1">
    <property type="entry name" value="SCP DOMAIN-CONTAINING PROTEIN"/>
    <property type="match status" value="1"/>
</dbReference>
<dbReference type="OrthoDB" id="45583at2759"/>
<dbReference type="InterPro" id="IPR014044">
    <property type="entry name" value="CAP_dom"/>
</dbReference>
<dbReference type="EMBL" id="CAICTM010000023">
    <property type="protein sequence ID" value="CAB9497641.1"/>
    <property type="molecule type" value="Genomic_DNA"/>
</dbReference>
<dbReference type="Gene3D" id="3.40.33.10">
    <property type="entry name" value="CAP"/>
    <property type="match status" value="1"/>
</dbReference>
<accession>A0A9N8DBF6</accession>
<name>A0A9N8DBF6_9STRA</name>
<organism evidence="3 4">
    <name type="scientific">Seminavis robusta</name>
    <dbReference type="NCBI Taxonomy" id="568900"/>
    <lineage>
        <taxon>Eukaryota</taxon>
        <taxon>Sar</taxon>
        <taxon>Stramenopiles</taxon>
        <taxon>Ochrophyta</taxon>
        <taxon>Bacillariophyta</taxon>
        <taxon>Bacillariophyceae</taxon>
        <taxon>Bacillariophycidae</taxon>
        <taxon>Naviculales</taxon>
        <taxon>Naviculaceae</taxon>
        <taxon>Seminavis</taxon>
    </lineage>
</organism>
<dbReference type="Proteomes" id="UP001153069">
    <property type="component" value="Unassembled WGS sequence"/>
</dbReference>
<sequence>MIIDLLRENFGKFLPRTNGFDSCFPETTALIKHGKGQKNKQACTKGDDDWHKLELLGSTSTESCSSTTSLSISDYSIECQFRSPPRPRPKLVPPPPVKADPPASNDLELPVLNTKRSRKLPGTWYYSSNHIMINTERTKKNIHPLTRKSELDATARWHAEAMAGKDQLFHAGAAELQQKVARPCRRLGVNVFRGESIRAIHNEMMGSKTDVKNMLDSKYFEFGMATARSPSGDLMLCQVFIG</sequence>
<proteinExistence type="predicted"/>
<reference evidence="3" key="1">
    <citation type="submission" date="2020-06" db="EMBL/GenBank/DDBJ databases">
        <authorList>
            <consortium name="Plant Systems Biology data submission"/>
        </authorList>
    </citation>
    <scope>NUCLEOTIDE SEQUENCE</scope>
    <source>
        <strain evidence="3">D6</strain>
    </source>
</reference>
<feature type="domain" description="SCP" evidence="2">
    <location>
        <begin position="132"/>
        <end position="237"/>
    </location>
</feature>
<evidence type="ECO:0000313" key="4">
    <source>
        <dbReference type="Proteomes" id="UP001153069"/>
    </source>
</evidence>
<keyword evidence="4" id="KW-1185">Reference proteome</keyword>
<evidence type="ECO:0000256" key="1">
    <source>
        <dbReference type="SAM" id="MobiDB-lite"/>
    </source>
</evidence>
<dbReference type="SUPFAM" id="SSF55797">
    <property type="entry name" value="PR-1-like"/>
    <property type="match status" value="1"/>
</dbReference>
<gene>
    <name evidence="3" type="ORF">SEMRO_23_G015850.1</name>
</gene>
<evidence type="ECO:0000313" key="3">
    <source>
        <dbReference type="EMBL" id="CAB9497641.1"/>
    </source>
</evidence>